<feature type="compositionally biased region" description="Polar residues" evidence="1">
    <location>
        <begin position="1"/>
        <end position="13"/>
    </location>
</feature>
<dbReference type="AlphaFoldDB" id="A0A9Q3IIH0"/>
<evidence type="ECO:0000313" key="3">
    <source>
        <dbReference type="Proteomes" id="UP000765509"/>
    </source>
</evidence>
<name>A0A9Q3IIH0_9BASI</name>
<dbReference type="EMBL" id="AVOT02047407">
    <property type="protein sequence ID" value="MBW0542708.1"/>
    <property type="molecule type" value="Genomic_DNA"/>
</dbReference>
<evidence type="ECO:0000256" key="1">
    <source>
        <dbReference type="SAM" id="MobiDB-lite"/>
    </source>
</evidence>
<protein>
    <submittedName>
        <fullName evidence="2">Uncharacterized protein</fullName>
    </submittedName>
</protein>
<sequence length="171" mass="18677">MSSKLTEITESSPSAPPPSVLCGSGILSRLASPSMASSGSFDPSKTYDGYKAVEILDPACTECLAKGKDFFEHYNLRYSKCHYFYIGKKPFCRNGRQFSNVRRYLWSKKDGPFGKEFPVSQAPTPHETSGYSACKGMWPDGPMLGGPLPVGGRPIYSSSEVPISSINNGEW</sequence>
<evidence type="ECO:0000313" key="2">
    <source>
        <dbReference type="EMBL" id="MBW0542708.1"/>
    </source>
</evidence>
<feature type="region of interest" description="Disordered" evidence="1">
    <location>
        <begin position="1"/>
        <end position="20"/>
    </location>
</feature>
<proteinExistence type="predicted"/>
<organism evidence="2 3">
    <name type="scientific">Austropuccinia psidii MF-1</name>
    <dbReference type="NCBI Taxonomy" id="1389203"/>
    <lineage>
        <taxon>Eukaryota</taxon>
        <taxon>Fungi</taxon>
        <taxon>Dikarya</taxon>
        <taxon>Basidiomycota</taxon>
        <taxon>Pucciniomycotina</taxon>
        <taxon>Pucciniomycetes</taxon>
        <taxon>Pucciniales</taxon>
        <taxon>Sphaerophragmiaceae</taxon>
        <taxon>Austropuccinia</taxon>
    </lineage>
</organism>
<gene>
    <name evidence="2" type="ORF">O181_082423</name>
</gene>
<dbReference type="Proteomes" id="UP000765509">
    <property type="component" value="Unassembled WGS sequence"/>
</dbReference>
<reference evidence="2" key="1">
    <citation type="submission" date="2021-03" db="EMBL/GenBank/DDBJ databases">
        <title>Draft genome sequence of rust myrtle Austropuccinia psidii MF-1, a brazilian biotype.</title>
        <authorList>
            <person name="Quecine M.C."/>
            <person name="Pachon D.M.R."/>
            <person name="Bonatelli M.L."/>
            <person name="Correr F.H."/>
            <person name="Franceschini L.M."/>
            <person name="Leite T.F."/>
            <person name="Margarido G.R.A."/>
            <person name="Almeida C.A."/>
            <person name="Ferrarezi J.A."/>
            <person name="Labate C.A."/>
        </authorList>
    </citation>
    <scope>NUCLEOTIDE SEQUENCE</scope>
    <source>
        <strain evidence="2">MF-1</strain>
    </source>
</reference>
<keyword evidence="3" id="KW-1185">Reference proteome</keyword>
<accession>A0A9Q3IIH0</accession>
<comment type="caution">
    <text evidence="2">The sequence shown here is derived from an EMBL/GenBank/DDBJ whole genome shotgun (WGS) entry which is preliminary data.</text>
</comment>